<evidence type="ECO:0000256" key="2">
    <source>
        <dbReference type="ARBA" id="ARBA00006763"/>
    </source>
</evidence>
<name>A0A921MRS8_9BACT</name>
<dbReference type="RefSeq" id="WP_273306526.1">
    <property type="nucleotide sequence ID" value="NZ_DYUD01000024.1"/>
</dbReference>
<dbReference type="PANTHER" id="PTHR31223:SF70">
    <property type="entry name" value="LOG FAMILY PROTEIN YJL055W"/>
    <property type="match status" value="1"/>
</dbReference>
<organism evidence="4 5">
    <name type="scientific">Barnesiella viscericola</name>
    <dbReference type="NCBI Taxonomy" id="397865"/>
    <lineage>
        <taxon>Bacteria</taxon>
        <taxon>Pseudomonadati</taxon>
        <taxon>Bacteroidota</taxon>
        <taxon>Bacteroidia</taxon>
        <taxon>Bacteroidales</taxon>
        <taxon>Barnesiellaceae</taxon>
        <taxon>Barnesiella</taxon>
    </lineage>
</organism>
<dbReference type="GO" id="GO:0008714">
    <property type="term" value="F:AMP nucleosidase activity"/>
    <property type="evidence" value="ECO:0007669"/>
    <property type="project" value="UniProtKB-EC"/>
</dbReference>
<dbReference type="InterPro" id="IPR005269">
    <property type="entry name" value="LOG"/>
</dbReference>
<gene>
    <name evidence="4" type="ORF">K8U91_08330</name>
</gene>
<comment type="similarity">
    <text evidence="2 3">Belongs to the LOG family.</text>
</comment>
<dbReference type="Proteomes" id="UP000757103">
    <property type="component" value="Unassembled WGS sequence"/>
</dbReference>
<proteinExistence type="inferred from homology"/>
<sequence>MQSITVFCSASDAIDPDYKHEAEVLGRWIGTHGYRLVYGGANGGLMEIVARCARENGSPVLGIITRHIIELGRSSRQPTELITTDNMGDRKRHLIEQGDIIVALPGGIGTIDELFDAITTKMLGSHDKPVIICNTGGLFDPLIQQFDRLRRQGFLRYDRPDLYRVVPDARACCELLGHENR</sequence>
<dbReference type="GO" id="GO:0005829">
    <property type="term" value="C:cytosol"/>
    <property type="evidence" value="ECO:0007669"/>
    <property type="project" value="TreeGrafter"/>
</dbReference>
<dbReference type="AlphaFoldDB" id="A0A921MRS8"/>
<evidence type="ECO:0000313" key="5">
    <source>
        <dbReference type="Proteomes" id="UP000757103"/>
    </source>
</evidence>
<accession>A0A921MRS8</accession>
<protein>
    <recommendedName>
        <fullName evidence="3">Cytokinin riboside 5'-monophosphate phosphoribohydrolase</fullName>
        <ecNumber evidence="3">3.2.2.n1</ecNumber>
    </recommendedName>
</protein>
<evidence type="ECO:0000256" key="3">
    <source>
        <dbReference type="RuleBase" id="RU363015"/>
    </source>
</evidence>
<dbReference type="Pfam" id="PF03641">
    <property type="entry name" value="Lysine_decarbox"/>
    <property type="match status" value="1"/>
</dbReference>
<dbReference type="NCBIfam" id="TIGR00730">
    <property type="entry name" value="Rossman fold protein, TIGR00730 family"/>
    <property type="match status" value="1"/>
</dbReference>
<reference evidence="4" key="2">
    <citation type="submission" date="2021-09" db="EMBL/GenBank/DDBJ databases">
        <authorList>
            <person name="Gilroy R."/>
        </authorList>
    </citation>
    <scope>NUCLEOTIDE SEQUENCE</scope>
    <source>
        <strain evidence="4">CHK121-7720</strain>
    </source>
</reference>
<dbReference type="EMBL" id="DYUD01000024">
    <property type="protein sequence ID" value="HJG89458.1"/>
    <property type="molecule type" value="Genomic_DNA"/>
</dbReference>
<keyword evidence="3" id="KW-0378">Hydrolase</keyword>
<evidence type="ECO:0000256" key="1">
    <source>
        <dbReference type="ARBA" id="ARBA00000274"/>
    </source>
</evidence>
<evidence type="ECO:0000313" key="4">
    <source>
        <dbReference type="EMBL" id="HJG89458.1"/>
    </source>
</evidence>
<dbReference type="Gene3D" id="3.40.50.450">
    <property type="match status" value="1"/>
</dbReference>
<dbReference type="InterPro" id="IPR031100">
    <property type="entry name" value="LOG_fam"/>
</dbReference>
<dbReference type="PANTHER" id="PTHR31223">
    <property type="entry name" value="LOG FAMILY PROTEIN YJL055W"/>
    <property type="match status" value="1"/>
</dbReference>
<comment type="caution">
    <text evidence="4">The sequence shown here is derived from an EMBL/GenBank/DDBJ whole genome shotgun (WGS) entry which is preliminary data.</text>
</comment>
<reference evidence="4" key="1">
    <citation type="journal article" date="2021" name="PeerJ">
        <title>Extensive microbial diversity within the chicken gut microbiome revealed by metagenomics and culture.</title>
        <authorList>
            <person name="Gilroy R."/>
            <person name="Ravi A."/>
            <person name="Getino M."/>
            <person name="Pursley I."/>
            <person name="Horton D.L."/>
            <person name="Alikhan N.F."/>
            <person name="Baker D."/>
            <person name="Gharbi K."/>
            <person name="Hall N."/>
            <person name="Watson M."/>
            <person name="Adriaenssens E.M."/>
            <person name="Foster-Nyarko E."/>
            <person name="Jarju S."/>
            <person name="Secka A."/>
            <person name="Antonio M."/>
            <person name="Oren A."/>
            <person name="Chaudhuri R.R."/>
            <person name="La Ragione R."/>
            <person name="Hildebrand F."/>
            <person name="Pallen M.J."/>
        </authorList>
    </citation>
    <scope>NUCLEOTIDE SEQUENCE</scope>
    <source>
        <strain evidence="4">CHK121-7720</strain>
    </source>
</reference>
<comment type="catalytic activity">
    <reaction evidence="1">
        <text>AMP + H2O = D-ribose 5-phosphate + adenine</text>
        <dbReference type="Rhea" id="RHEA:20129"/>
        <dbReference type="ChEBI" id="CHEBI:15377"/>
        <dbReference type="ChEBI" id="CHEBI:16708"/>
        <dbReference type="ChEBI" id="CHEBI:78346"/>
        <dbReference type="ChEBI" id="CHEBI:456215"/>
        <dbReference type="EC" id="3.2.2.4"/>
    </reaction>
</comment>
<dbReference type="EC" id="3.2.2.n1" evidence="3"/>
<dbReference type="GO" id="GO:0009691">
    <property type="term" value="P:cytokinin biosynthetic process"/>
    <property type="evidence" value="ECO:0007669"/>
    <property type="project" value="UniProtKB-UniRule"/>
</dbReference>
<keyword evidence="3" id="KW-0203">Cytokinin biosynthesis</keyword>
<dbReference type="SUPFAM" id="SSF102405">
    <property type="entry name" value="MCP/YpsA-like"/>
    <property type="match status" value="1"/>
</dbReference>